<evidence type="ECO:0000256" key="1">
    <source>
        <dbReference type="ARBA" id="ARBA00005952"/>
    </source>
</evidence>
<dbReference type="EMBL" id="DRBS01000411">
    <property type="protein sequence ID" value="HDD45386.1"/>
    <property type="molecule type" value="Genomic_DNA"/>
</dbReference>
<evidence type="ECO:0000256" key="6">
    <source>
        <dbReference type="HAMAP-Rule" id="MF_00073"/>
    </source>
</evidence>
<keyword evidence="5 6" id="KW-0804">Transcription</keyword>
<dbReference type="InterPro" id="IPR011605">
    <property type="entry name" value="NusB_fam"/>
</dbReference>
<comment type="caution">
    <text evidence="8">The sequence shown here is derived from an EMBL/GenBank/DDBJ whole genome shotgun (WGS) entry which is preliminary data.</text>
</comment>
<dbReference type="PANTHER" id="PTHR11078:SF3">
    <property type="entry name" value="ANTITERMINATION NUSB DOMAIN-CONTAINING PROTEIN"/>
    <property type="match status" value="1"/>
</dbReference>
<dbReference type="Proteomes" id="UP000886289">
    <property type="component" value="Unassembled WGS sequence"/>
</dbReference>
<proteinExistence type="inferred from homology"/>
<dbReference type="InterPro" id="IPR035926">
    <property type="entry name" value="NusB-like_sf"/>
</dbReference>
<keyword evidence="4 6" id="KW-0805">Transcription regulation</keyword>
<organism evidence="8">
    <name type="scientific">Desulfofervidus auxilii</name>
    <dbReference type="NCBI Taxonomy" id="1621989"/>
    <lineage>
        <taxon>Bacteria</taxon>
        <taxon>Pseudomonadati</taxon>
        <taxon>Thermodesulfobacteriota</taxon>
        <taxon>Candidatus Desulfofervidia</taxon>
        <taxon>Candidatus Desulfofervidales</taxon>
        <taxon>Candidatus Desulfofervidaceae</taxon>
        <taxon>Candidatus Desulfofervidus</taxon>
    </lineage>
</organism>
<dbReference type="GO" id="GO:0003723">
    <property type="term" value="F:RNA binding"/>
    <property type="evidence" value="ECO:0007669"/>
    <property type="project" value="UniProtKB-UniRule"/>
</dbReference>
<dbReference type="Gene3D" id="1.10.940.10">
    <property type="entry name" value="NusB-like"/>
    <property type="match status" value="1"/>
</dbReference>
<sequence>MATRQKAREIALQVLYQKDVSREPLEIVWKDFCKHYQPPTEALDYAWQLVQGVTEYQTYIDLLIEKYALHWRLERISLIERNILRLAIYEMFHIADVPPKVSINEAIELAKMYGSETSSTFVNGILDAVFHKEFEKQNS</sequence>
<protein>
    <recommendedName>
        <fullName evidence="6">Transcription antitermination protein NusB</fullName>
    </recommendedName>
    <alternativeName>
        <fullName evidence="6">Antitermination factor NusB</fullName>
    </alternativeName>
</protein>
<feature type="domain" description="NusB/RsmB/TIM44" evidence="7">
    <location>
        <begin position="6"/>
        <end position="129"/>
    </location>
</feature>
<dbReference type="PANTHER" id="PTHR11078">
    <property type="entry name" value="N UTILIZATION SUBSTANCE PROTEIN B-RELATED"/>
    <property type="match status" value="1"/>
</dbReference>
<keyword evidence="3 6" id="KW-0694">RNA-binding</keyword>
<dbReference type="HAMAP" id="MF_00073">
    <property type="entry name" value="NusB"/>
    <property type="match status" value="1"/>
</dbReference>
<dbReference type="AlphaFoldDB" id="A0A7C0Y4E0"/>
<comment type="function">
    <text evidence="6">Involved in transcription antitermination. Required for transcription of ribosomal RNA (rRNA) genes. Binds specifically to the boxA antiterminator sequence of the ribosomal RNA (rrn) operons.</text>
</comment>
<dbReference type="NCBIfam" id="TIGR01951">
    <property type="entry name" value="nusB"/>
    <property type="match status" value="1"/>
</dbReference>
<dbReference type="SUPFAM" id="SSF48013">
    <property type="entry name" value="NusB-like"/>
    <property type="match status" value="1"/>
</dbReference>
<dbReference type="GO" id="GO:0031564">
    <property type="term" value="P:transcription antitermination"/>
    <property type="evidence" value="ECO:0007669"/>
    <property type="project" value="UniProtKB-KW"/>
</dbReference>
<dbReference type="InterPro" id="IPR006027">
    <property type="entry name" value="NusB_RsmB_TIM44"/>
</dbReference>
<evidence type="ECO:0000256" key="3">
    <source>
        <dbReference type="ARBA" id="ARBA00022884"/>
    </source>
</evidence>
<dbReference type="GO" id="GO:0005829">
    <property type="term" value="C:cytosol"/>
    <property type="evidence" value="ECO:0007669"/>
    <property type="project" value="TreeGrafter"/>
</dbReference>
<evidence type="ECO:0000256" key="4">
    <source>
        <dbReference type="ARBA" id="ARBA00023015"/>
    </source>
</evidence>
<dbReference type="Pfam" id="PF01029">
    <property type="entry name" value="NusB"/>
    <property type="match status" value="1"/>
</dbReference>
<reference evidence="8" key="1">
    <citation type="journal article" date="2020" name="mSystems">
        <title>Genome- and Community-Level Interaction Insights into Carbon Utilization and Element Cycling Functions of Hydrothermarchaeota in Hydrothermal Sediment.</title>
        <authorList>
            <person name="Zhou Z."/>
            <person name="Liu Y."/>
            <person name="Xu W."/>
            <person name="Pan J."/>
            <person name="Luo Z.H."/>
            <person name="Li M."/>
        </authorList>
    </citation>
    <scope>NUCLEOTIDE SEQUENCE [LARGE SCALE GENOMIC DNA]</scope>
    <source>
        <strain evidence="8">HyVt-233</strain>
    </source>
</reference>
<evidence type="ECO:0000259" key="7">
    <source>
        <dbReference type="Pfam" id="PF01029"/>
    </source>
</evidence>
<dbReference type="CDD" id="cd00619">
    <property type="entry name" value="Terminator_NusB"/>
    <property type="match status" value="1"/>
</dbReference>
<dbReference type="GO" id="GO:0006353">
    <property type="term" value="P:DNA-templated transcription termination"/>
    <property type="evidence" value="ECO:0007669"/>
    <property type="project" value="UniProtKB-UniRule"/>
</dbReference>
<evidence type="ECO:0000256" key="5">
    <source>
        <dbReference type="ARBA" id="ARBA00023163"/>
    </source>
</evidence>
<name>A0A7C0Y4E0_DESA2</name>
<evidence type="ECO:0000256" key="2">
    <source>
        <dbReference type="ARBA" id="ARBA00022814"/>
    </source>
</evidence>
<keyword evidence="2 6" id="KW-0889">Transcription antitermination</keyword>
<evidence type="ECO:0000313" key="8">
    <source>
        <dbReference type="EMBL" id="HDD45386.1"/>
    </source>
</evidence>
<gene>
    <name evidence="6 8" type="primary">nusB</name>
    <name evidence="8" type="ORF">ENG63_11095</name>
</gene>
<comment type="similarity">
    <text evidence="1 6">Belongs to the NusB family.</text>
</comment>
<accession>A0A7C0Y4E0</accession>